<sequence>MVAERLTRRRIHRKGPKQTTRYHKVVAAASHHNYPFQRYVYAATIPPGSIHDFRSEGRKKRKKEPLGTKHYRFHPQYFDKGVEREGKAANPLSHAESSAEWYTATACDCRGLNGSADGQSRKTSSHDFVDSHACPVGHSSSGRDDRPSCRGGRARGGEVGSRDGDVGLVVHAPANHTTSRTAAHGARACTGASLTRGLEDSE</sequence>
<organism evidence="2 3">
    <name type="scientific">Phyllosticta citrichinensis</name>
    <dbReference type="NCBI Taxonomy" id="1130410"/>
    <lineage>
        <taxon>Eukaryota</taxon>
        <taxon>Fungi</taxon>
        <taxon>Dikarya</taxon>
        <taxon>Ascomycota</taxon>
        <taxon>Pezizomycotina</taxon>
        <taxon>Dothideomycetes</taxon>
        <taxon>Dothideomycetes incertae sedis</taxon>
        <taxon>Botryosphaeriales</taxon>
        <taxon>Phyllostictaceae</taxon>
        <taxon>Phyllosticta</taxon>
    </lineage>
</organism>
<reference evidence="2 3" key="1">
    <citation type="journal article" date="2022" name="G3 (Bethesda)">
        <title>Enemy or ally: a genomic approach to elucidate the lifestyle of Phyllosticta citrichinaensis.</title>
        <authorList>
            <person name="Buijs V.A."/>
            <person name="Groenewald J.Z."/>
            <person name="Haridas S."/>
            <person name="LaButti K.M."/>
            <person name="Lipzen A."/>
            <person name="Martin F.M."/>
            <person name="Barry K."/>
            <person name="Grigoriev I.V."/>
            <person name="Crous P.W."/>
            <person name="Seidl M.F."/>
        </authorList>
    </citation>
    <scope>NUCLEOTIDE SEQUENCE [LARGE SCALE GENOMIC DNA]</scope>
    <source>
        <strain evidence="2 3">CBS 129764</strain>
    </source>
</reference>
<feature type="region of interest" description="Disordered" evidence="1">
    <location>
        <begin position="1"/>
        <end position="20"/>
    </location>
</feature>
<dbReference type="Proteomes" id="UP001456524">
    <property type="component" value="Unassembled WGS sequence"/>
</dbReference>
<feature type="region of interest" description="Disordered" evidence="1">
    <location>
        <begin position="115"/>
        <end position="166"/>
    </location>
</feature>
<dbReference type="EMBL" id="JBBWUH010000004">
    <property type="protein sequence ID" value="KAK8169748.1"/>
    <property type="molecule type" value="Genomic_DNA"/>
</dbReference>
<keyword evidence="3" id="KW-1185">Reference proteome</keyword>
<gene>
    <name evidence="2" type="ORF">IWX90DRAFT_414146</name>
</gene>
<name>A0ABR1XWG0_9PEZI</name>
<feature type="compositionally biased region" description="Basic residues" evidence="1">
    <location>
        <begin position="7"/>
        <end position="20"/>
    </location>
</feature>
<comment type="caution">
    <text evidence="2">The sequence shown here is derived from an EMBL/GenBank/DDBJ whole genome shotgun (WGS) entry which is preliminary data.</text>
</comment>
<evidence type="ECO:0000256" key="1">
    <source>
        <dbReference type="SAM" id="MobiDB-lite"/>
    </source>
</evidence>
<protein>
    <submittedName>
        <fullName evidence="2">Uncharacterized protein</fullName>
    </submittedName>
</protein>
<accession>A0ABR1XWG0</accession>
<proteinExistence type="predicted"/>
<evidence type="ECO:0000313" key="3">
    <source>
        <dbReference type="Proteomes" id="UP001456524"/>
    </source>
</evidence>
<evidence type="ECO:0000313" key="2">
    <source>
        <dbReference type="EMBL" id="KAK8169748.1"/>
    </source>
</evidence>